<protein>
    <recommendedName>
        <fullName evidence="4">DUF4148 domain-containing protein</fullName>
    </recommendedName>
</protein>
<dbReference type="Proteomes" id="UP000502549">
    <property type="component" value="Chromosome"/>
</dbReference>
<name>A0A7Z3GQH8_9PSED</name>
<keyword evidence="1" id="KW-0732">Signal</keyword>
<reference evidence="2 3" key="1">
    <citation type="submission" date="2020-02" db="EMBL/GenBank/DDBJ databases">
        <title>Complete genome sequence of Pseudomonas multiresinivorans ORNL1.</title>
        <authorList>
            <person name="Podar M."/>
        </authorList>
    </citation>
    <scope>NUCLEOTIDE SEQUENCE [LARGE SCALE GENOMIC DNA]</scope>
    <source>
        <strain evidence="3">populi</strain>
    </source>
</reference>
<dbReference type="KEGG" id="pmui:G4G71_14530"/>
<organism evidence="2 3">
    <name type="scientific">Pseudomonas multiresinivorans</name>
    <dbReference type="NCBI Taxonomy" id="95301"/>
    <lineage>
        <taxon>Bacteria</taxon>
        <taxon>Pseudomonadati</taxon>
        <taxon>Pseudomonadota</taxon>
        <taxon>Gammaproteobacteria</taxon>
        <taxon>Pseudomonadales</taxon>
        <taxon>Pseudomonadaceae</taxon>
        <taxon>Pseudomonas</taxon>
    </lineage>
</organism>
<dbReference type="EMBL" id="CP048833">
    <property type="protein sequence ID" value="QJP09033.1"/>
    <property type="molecule type" value="Genomic_DNA"/>
</dbReference>
<proteinExistence type="predicted"/>
<evidence type="ECO:0000313" key="2">
    <source>
        <dbReference type="EMBL" id="QJP09033.1"/>
    </source>
</evidence>
<dbReference type="AlphaFoldDB" id="A0A7Z3GQH8"/>
<evidence type="ECO:0000256" key="1">
    <source>
        <dbReference type="SAM" id="SignalP"/>
    </source>
</evidence>
<sequence length="104" mass="11544">MKNLTALFLLMSLSIQAQASDFCTGVGLFAYAGATYRDQGSTEQQAIAAADKHNAQLDPDTQTIVRYFVRFGYRGNQTPEQADASAELKCRQFEAYDQHKDAKN</sequence>
<feature type="signal peptide" evidence="1">
    <location>
        <begin position="1"/>
        <end position="19"/>
    </location>
</feature>
<evidence type="ECO:0008006" key="4">
    <source>
        <dbReference type="Google" id="ProtNLM"/>
    </source>
</evidence>
<gene>
    <name evidence="2" type="ORF">G4G71_14530</name>
</gene>
<feature type="chain" id="PRO_5031034234" description="DUF4148 domain-containing protein" evidence="1">
    <location>
        <begin position="20"/>
        <end position="104"/>
    </location>
</feature>
<dbReference type="RefSeq" id="WP_169938646.1">
    <property type="nucleotide sequence ID" value="NZ_CP048833.1"/>
</dbReference>
<keyword evidence="3" id="KW-1185">Reference proteome</keyword>
<evidence type="ECO:0000313" key="3">
    <source>
        <dbReference type="Proteomes" id="UP000502549"/>
    </source>
</evidence>
<accession>A0A7Z3GQH8</accession>